<accession>K4ATX4</accession>
<name>K4ATX4_SOLLC</name>
<dbReference type="PaxDb" id="4081-Solyc01g011370.1.1"/>
<sequence length="107" mass="12472">MEELRSMKKNDPMAVQQVIKNAKARGIKIVQGTRKRKHVNIESEDNDFEVVGSDEIHNHEVVIYICKNREKRTIHMQCYTQINTLNELQNKLPPNQYNRICASSCFA</sequence>
<reference evidence="1" key="2">
    <citation type="submission" date="2015-06" db="UniProtKB">
        <authorList>
            <consortium name="EnsemblPlants"/>
        </authorList>
    </citation>
    <scope>IDENTIFICATION</scope>
    <source>
        <strain evidence="1">cv. Heinz 1706</strain>
    </source>
</reference>
<evidence type="ECO:0000313" key="1">
    <source>
        <dbReference type="EnsemblPlants" id="Solyc01g011370.1.1"/>
    </source>
</evidence>
<evidence type="ECO:0000313" key="2">
    <source>
        <dbReference type="Proteomes" id="UP000004994"/>
    </source>
</evidence>
<dbReference type="EnsemblPlants" id="Solyc01g011370.1.1">
    <property type="protein sequence ID" value="Solyc01g011370.1.1"/>
    <property type="gene ID" value="Solyc01g011370.1"/>
</dbReference>
<keyword evidence="2" id="KW-1185">Reference proteome</keyword>
<dbReference type="Gramene" id="Solyc01g011370.1.1">
    <property type="protein sequence ID" value="Solyc01g011370.1.1"/>
    <property type="gene ID" value="Solyc01g011370.1"/>
</dbReference>
<protein>
    <submittedName>
        <fullName evidence="1">Uncharacterized protein</fullName>
    </submittedName>
</protein>
<reference evidence="1" key="1">
    <citation type="journal article" date="2012" name="Nature">
        <title>The tomato genome sequence provides insights into fleshy fruit evolution.</title>
        <authorList>
            <consortium name="Tomato Genome Consortium"/>
        </authorList>
    </citation>
    <scope>NUCLEOTIDE SEQUENCE [LARGE SCALE GENOMIC DNA]</scope>
    <source>
        <strain evidence="1">cv. Heinz 1706</strain>
    </source>
</reference>
<organism evidence="1">
    <name type="scientific">Solanum lycopersicum</name>
    <name type="common">Tomato</name>
    <name type="synonym">Lycopersicon esculentum</name>
    <dbReference type="NCBI Taxonomy" id="4081"/>
    <lineage>
        <taxon>Eukaryota</taxon>
        <taxon>Viridiplantae</taxon>
        <taxon>Streptophyta</taxon>
        <taxon>Embryophyta</taxon>
        <taxon>Tracheophyta</taxon>
        <taxon>Spermatophyta</taxon>
        <taxon>Magnoliopsida</taxon>
        <taxon>eudicotyledons</taxon>
        <taxon>Gunneridae</taxon>
        <taxon>Pentapetalae</taxon>
        <taxon>asterids</taxon>
        <taxon>lamiids</taxon>
        <taxon>Solanales</taxon>
        <taxon>Solanaceae</taxon>
        <taxon>Solanoideae</taxon>
        <taxon>Solaneae</taxon>
        <taxon>Solanum</taxon>
        <taxon>Solanum subgen. Lycopersicon</taxon>
    </lineage>
</organism>
<dbReference type="Proteomes" id="UP000004994">
    <property type="component" value="Chromosome 1"/>
</dbReference>
<dbReference type="AlphaFoldDB" id="K4ATX4"/>
<proteinExistence type="predicted"/>
<dbReference type="InParanoid" id="K4ATX4"/>
<dbReference type="PhylomeDB" id="K4ATX4"/>
<dbReference type="HOGENOM" id="CLU_2019251_0_0_1"/>